<dbReference type="GO" id="GO:0006397">
    <property type="term" value="P:mRNA processing"/>
    <property type="evidence" value="ECO:0007669"/>
    <property type="project" value="UniProtKB-KW"/>
</dbReference>
<feature type="compositionally biased region" description="Basic and acidic residues" evidence="6">
    <location>
        <begin position="386"/>
        <end position="396"/>
    </location>
</feature>
<dbReference type="InterPro" id="IPR047008">
    <property type="entry name" value="XRN1_SH3_sf"/>
</dbReference>
<keyword evidence="2" id="KW-0507">mRNA processing</keyword>
<feature type="domain" description="5'-3' exoribonuclease 1 D1" evidence="10">
    <location>
        <begin position="652"/>
        <end position="809"/>
    </location>
</feature>
<dbReference type="GO" id="GO:0000956">
    <property type="term" value="P:nuclear-transcribed mRNA catabolic process"/>
    <property type="evidence" value="ECO:0007669"/>
    <property type="project" value="TreeGrafter"/>
</dbReference>
<evidence type="ECO:0000259" key="10">
    <source>
        <dbReference type="Pfam" id="PF18332"/>
    </source>
</evidence>
<dbReference type="InterPro" id="IPR041412">
    <property type="entry name" value="Xrn1_helical"/>
</dbReference>
<keyword evidence="4" id="KW-0378">Hydrolase</keyword>
<feature type="domain" description="Exoribonuclease Xrn1 D2/D3" evidence="11">
    <location>
        <begin position="836"/>
        <end position="1059"/>
    </location>
</feature>
<dbReference type="GO" id="GO:0003723">
    <property type="term" value="F:RNA binding"/>
    <property type="evidence" value="ECO:0007669"/>
    <property type="project" value="TreeGrafter"/>
</dbReference>
<proteinExistence type="inferred from homology"/>
<dbReference type="Pfam" id="PF18334">
    <property type="entry name" value="XRN1_D2_D3"/>
    <property type="match status" value="1"/>
</dbReference>
<dbReference type="Gene3D" id="2.170.260.40">
    <property type="match status" value="1"/>
</dbReference>
<dbReference type="InterPro" id="IPR041385">
    <property type="entry name" value="SH3_12"/>
</dbReference>
<organism evidence="12 13">
    <name type="scientific">Ceratosolen solmsi marchali</name>
    <dbReference type="NCBI Taxonomy" id="326594"/>
    <lineage>
        <taxon>Eukaryota</taxon>
        <taxon>Metazoa</taxon>
        <taxon>Ecdysozoa</taxon>
        <taxon>Arthropoda</taxon>
        <taxon>Hexapoda</taxon>
        <taxon>Insecta</taxon>
        <taxon>Pterygota</taxon>
        <taxon>Neoptera</taxon>
        <taxon>Endopterygota</taxon>
        <taxon>Hymenoptera</taxon>
        <taxon>Apocrita</taxon>
        <taxon>Proctotrupomorpha</taxon>
        <taxon>Chalcidoidea</taxon>
        <taxon>Agaonidae</taxon>
        <taxon>Agaoninae</taxon>
        <taxon>Ceratosolen</taxon>
    </lineage>
</organism>
<feature type="compositionally biased region" description="Low complexity" evidence="6">
    <location>
        <begin position="1189"/>
        <end position="1204"/>
    </location>
</feature>
<feature type="domain" description="Xrn1 helical" evidence="8">
    <location>
        <begin position="272"/>
        <end position="601"/>
    </location>
</feature>
<dbReference type="Pfam" id="PF18332">
    <property type="entry name" value="XRN1_D1"/>
    <property type="match status" value="1"/>
</dbReference>
<dbReference type="InterPro" id="IPR004859">
    <property type="entry name" value="Xrn1_N"/>
</dbReference>
<evidence type="ECO:0000313" key="12">
    <source>
        <dbReference type="Proteomes" id="UP000695007"/>
    </source>
</evidence>
<dbReference type="InterPro" id="IPR027073">
    <property type="entry name" value="5_3_exoribonuclease"/>
</dbReference>
<dbReference type="KEGG" id="csol:105365383"/>
<evidence type="ECO:0000256" key="5">
    <source>
        <dbReference type="ARBA" id="ARBA00022839"/>
    </source>
</evidence>
<feature type="compositionally biased region" description="Polar residues" evidence="6">
    <location>
        <begin position="1840"/>
        <end position="1851"/>
    </location>
</feature>
<evidence type="ECO:0000256" key="6">
    <source>
        <dbReference type="SAM" id="MobiDB-lite"/>
    </source>
</evidence>
<dbReference type="Gene3D" id="1.25.40.1050">
    <property type="match status" value="1"/>
</dbReference>
<dbReference type="GeneID" id="105365383"/>
<evidence type="ECO:0000256" key="2">
    <source>
        <dbReference type="ARBA" id="ARBA00022664"/>
    </source>
</evidence>
<evidence type="ECO:0000256" key="1">
    <source>
        <dbReference type="ARBA" id="ARBA00006994"/>
    </source>
</evidence>
<feature type="compositionally biased region" description="Polar residues" evidence="6">
    <location>
        <begin position="1419"/>
        <end position="1443"/>
    </location>
</feature>
<dbReference type="InterPro" id="IPR040992">
    <property type="entry name" value="XRN1_D1"/>
</dbReference>
<dbReference type="Pfam" id="PF03159">
    <property type="entry name" value="XRN_N"/>
    <property type="match status" value="1"/>
</dbReference>
<protein>
    <submittedName>
        <fullName evidence="13">5'-3' exoribonuclease 1</fullName>
    </submittedName>
</protein>
<feature type="compositionally biased region" description="Polar residues" evidence="6">
    <location>
        <begin position="1647"/>
        <end position="1657"/>
    </location>
</feature>
<evidence type="ECO:0000259" key="8">
    <source>
        <dbReference type="Pfam" id="PF17846"/>
    </source>
</evidence>
<dbReference type="RefSeq" id="XP_011501827.1">
    <property type="nucleotide sequence ID" value="XM_011503525.1"/>
</dbReference>
<evidence type="ECO:0000256" key="4">
    <source>
        <dbReference type="ARBA" id="ARBA00022801"/>
    </source>
</evidence>
<feature type="region of interest" description="Disordered" evidence="6">
    <location>
        <begin position="1179"/>
        <end position="1279"/>
    </location>
</feature>
<feature type="region of interest" description="Disordered" evidence="6">
    <location>
        <begin position="1416"/>
        <end position="1447"/>
    </location>
</feature>
<evidence type="ECO:0000313" key="13">
    <source>
        <dbReference type="RefSeq" id="XP_011501827.1"/>
    </source>
</evidence>
<dbReference type="FunFam" id="1.25.40.1050:FF:000002">
    <property type="entry name" value="5'-3' exoribonuclease"/>
    <property type="match status" value="1"/>
</dbReference>
<dbReference type="Gene3D" id="2.30.30.750">
    <property type="match status" value="1"/>
</dbReference>
<feature type="region of interest" description="Disordered" evidence="6">
    <location>
        <begin position="1373"/>
        <end position="1402"/>
    </location>
</feature>
<dbReference type="Proteomes" id="UP000695007">
    <property type="component" value="Unplaced"/>
</dbReference>
<dbReference type="Gene3D" id="3.40.50.12390">
    <property type="match status" value="1"/>
</dbReference>
<dbReference type="CDD" id="cd18673">
    <property type="entry name" value="PIN_XRN1-2-like"/>
    <property type="match status" value="1"/>
</dbReference>
<dbReference type="GO" id="GO:0005634">
    <property type="term" value="C:nucleus"/>
    <property type="evidence" value="ECO:0007669"/>
    <property type="project" value="TreeGrafter"/>
</dbReference>
<feature type="compositionally biased region" description="Polar residues" evidence="6">
    <location>
        <begin position="1259"/>
        <end position="1274"/>
    </location>
</feature>
<feature type="compositionally biased region" description="Basic and acidic residues" evidence="6">
    <location>
        <begin position="1820"/>
        <end position="1838"/>
    </location>
</feature>
<sequence length="1897" mass="221321">MGIPKFFRFTSERYPCIVKKLNNEHQIPTFDNLYLDMNGIIHVCSHPNDNDVTYRISEEEIFKNIFHYIEILFRLVKPEKLFFLALDGVAPRAKVNQQRSRRFKSIKNMELIEAKARERGEKIPEEKRFDSNCITPGTVFMAKLNEQLKYFVTYKISTDKLWRRCEVILSGSDVPGEGEHKIMDYLRYIKAKPTYDGKTRHCLYGLDADLIILGLSTHQPYFSILREEVKFNKSAMRSTNIDELQFCLLHLSLLRDYIEHEFSSVKDKLRFKFDIESIIDDWILMSFLVGNDFIPSLPYFYIGNNAFIFMYQVYINTLPTLDGYINEGGILNLKRFKKFLQKLGQFDIDYFIQSSSDTKDLDLKSDKIPCTMLKNDNHSPKLLATKSEDSHGHNEDNENDNANIEDNDNSNKSDKFGNNHFSLHEFEMYKHDYYMDKMHIENEDIDEKFFQDHSEMYIKTLQWNLHYYYNGCCSWSWYFPNHYTLFISDIKDFENFKIEFDMAKPFLPFEQLLATFPAASHSLLPAAYHKLIIDKDSPLHEFYPEDFEVDLNGKKHEWEAIVLIPLIDEKRLLEAMEPCNKNLTAEEKRRNRHKQMSVYTYTEISQGFHMAPEYFPSIESYAQIELVDRETIIVPQDKLIKGIHKGFDRDVLLPGFPMLQHIPHTCLVSKAKLKIFELPSRNENMILTLIPKKAPPIKDLAKKWIGKTVFVSWPFLSEALVVEVSNSKLKMLTNQTGKSADESNLITKYLSEKDITRWFSSHKFINETYKMQMGIEIGDIEIIVWALPILGKRYVYDGKGEMILEKQWSDKPLAFAYQLTLFDLKVHEQYENPVKPITDIFTPKSVCFMLGHPHYGSMGEVTDAEVDLKSNRIKVAMKVVPEPNLNEIQKLYLNSKNNYMTVSVAAQRLNISCFLFTKITGTVFAIHNDEENPKWHHIGLNLKFTKMNEKVMGYTQKINDLWFYSDKTVKLVDEYMRKFPKLFLKFEKHISSPYLLTELLFSENCLESLQEVLTWLKEQQKKLNLTLCPCDVEFLEEDAVQALEKVLDESIETQRKATKTVLMQVKPHLLYRPCITIGAVCPDPNAQHRILDRIICTRENFPVPLGYKGTIISLHLESDNPTCQVIFDKEFVEGLSILGSSPNRCYKMAITDFINISFGINIENKNVSKTNIVPFSWRQRSQQSDDQHQQQQQQQQQQQKQSRQQSHRHSYQQQHKQFNDSADSSRTPEHLRKSQATSLKSNNQSPNQSHFYSMFAKDGQQNNKCNDKSQSPAKSYSRHDLFTQPDTLIKPSDNNYKCNITPMTTSMVEMAMSPNELLMYYNSRKKTVVLQKQLNRCTRTSLPSTQNVKSIDTQPTKTPQELWKELNDMQKPVEPAKKQIESTAKDETNPISANPDTSPQDPSAFLKAILKISDEKTQSNKASSSTPAPLTNKPLQFTQTPKATDTPPLVQQLFDHHSRQTEMKGDNNSFYRLQVSSHFQMLGSEPPRYVYSDSQENTVRVQVLLPDLGLFFGDYCHSYNEAVESAAKKVYEELKLDKRVMTLHPPPRQWFNNTINNIRHPGAQPVNVNPVLPSAFPQVQQVPQIPPIPPIPPIPQIPQIPQIPPIPQIPQIPQLSHVRAMQFPMPKWNPTIPQNPLANFTHHVPQQMNHQLHQPKQQARFPPQSPRSNFETKPIKHEPTIINSTPFVPLQAQKKTRKINKQLNSDEQHKEPQQQQQQQQQQHKPQEKKFQQQQQQKQQEKRPQQQHKQQEKKSQQQEKKSQQQQQEKKSQQQQHKQQEKKSQQQQNKQQDKKVQNKQQQQQPQQQQQQQQQQQKQQPQQKRDSVDNKMDQKFNDVDAKQINQETRINNKFNESDMERSPAQYVQNAQKGQKFVKQRRSRVAAKFQSDPITNGGEEQ</sequence>
<evidence type="ECO:0000256" key="3">
    <source>
        <dbReference type="ARBA" id="ARBA00022722"/>
    </source>
</evidence>
<feature type="compositionally biased region" description="Basic and acidic residues" evidence="6">
    <location>
        <begin position="1738"/>
        <end position="1782"/>
    </location>
</feature>
<feature type="domain" description="5'-3' exoribonuclease 1 SH3-like" evidence="9">
    <location>
        <begin position="1086"/>
        <end position="1155"/>
    </location>
</feature>
<dbReference type="GO" id="GO:0004534">
    <property type="term" value="F:5'-3' RNA exonuclease activity"/>
    <property type="evidence" value="ECO:0007669"/>
    <property type="project" value="TreeGrafter"/>
</dbReference>
<feature type="compositionally biased region" description="Polar residues" evidence="6">
    <location>
        <begin position="1234"/>
        <end position="1251"/>
    </location>
</feature>
<evidence type="ECO:0000259" key="11">
    <source>
        <dbReference type="Pfam" id="PF18334"/>
    </source>
</evidence>
<name>A0AAJ7DZ68_9HYME</name>
<dbReference type="CTD" id="32935"/>
<feature type="compositionally biased region" description="Basic and acidic residues" evidence="6">
    <location>
        <begin position="1374"/>
        <end position="1388"/>
    </location>
</feature>
<feature type="region of interest" description="Disordered" evidence="6">
    <location>
        <begin position="1647"/>
        <end position="1897"/>
    </location>
</feature>
<comment type="similarity">
    <text evidence="1">Belongs to the 5'-3' exonuclease family. XRN2/RAT1 subfamily.</text>
</comment>
<evidence type="ECO:0000259" key="9">
    <source>
        <dbReference type="Pfam" id="PF18129"/>
    </source>
</evidence>
<dbReference type="InterPro" id="IPR047007">
    <property type="entry name" value="XRN1_D1_sf"/>
</dbReference>
<gene>
    <name evidence="13" type="primary">LOC105365383</name>
</gene>
<keyword evidence="12" id="KW-1185">Reference proteome</keyword>
<dbReference type="Pfam" id="PF18129">
    <property type="entry name" value="SH3_12"/>
    <property type="match status" value="1"/>
</dbReference>
<dbReference type="InterPro" id="IPR041106">
    <property type="entry name" value="XRN1_D2_D3"/>
</dbReference>
<accession>A0AAJ7DZ68</accession>
<feature type="domain" description="Xrn1 N-terminal" evidence="7">
    <location>
        <begin position="1"/>
        <end position="228"/>
    </location>
</feature>
<feature type="compositionally biased region" description="Low complexity" evidence="6">
    <location>
        <begin position="1796"/>
        <end position="1819"/>
    </location>
</feature>
<dbReference type="Pfam" id="PF17846">
    <property type="entry name" value="XRN_M"/>
    <property type="match status" value="1"/>
</dbReference>
<reference evidence="13" key="1">
    <citation type="submission" date="2025-08" db="UniProtKB">
        <authorList>
            <consortium name="RefSeq"/>
        </authorList>
    </citation>
    <scope>IDENTIFICATION</scope>
</reference>
<dbReference type="GO" id="GO:0016075">
    <property type="term" value="P:rRNA catabolic process"/>
    <property type="evidence" value="ECO:0007669"/>
    <property type="project" value="TreeGrafter"/>
</dbReference>
<dbReference type="PANTHER" id="PTHR12341:SF7">
    <property type="entry name" value="5'-3' EXORIBONUCLEASE 1"/>
    <property type="match status" value="1"/>
</dbReference>
<feature type="compositionally biased region" description="Basic residues" evidence="6">
    <location>
        <begin position="1872"/>
        <end position="1881"/>
    </location>
</feature>
<evidence type="ECO:0000259" key="7">
    <source>
        <dbReference type="Pfam" id="PF03159"/>
    </source>
</evidence>
<keyword evidence="5" id="KW-0269">Exonuclease</keyword>
<keyword evidence="3" id="KW-0540">Nuclease</keyword>
<dbReference type="FunFam" id="3.40.50.12390:FF:000002">
    <property type="entry name" value="5'-3' exoribonuclease 1"/>
    <property type="match status" value="1"/>
</dbReference>
<feature type="compositionally biased region" description="Low complexity" evidence="6">
    <location>
        <begin position="1713"/>
        <end position="1723"/>
    </location>
</feature>
<feature type="region of interest" description="Disordered" evidence="6">
    <location>
        <begin position="381"/>
        <end position="413"/>
    </location>
</feature>
<feature type="compositionally biased region" description="Acidic residues" evidence="6">
    <location>
        <begin position="397"/>
        <end position="408"/>
    </location>
</feature>
<feature type="compositionally biased region" description="Polar residues" evidence="6">
    <location>
        <begin position="1389"/>
        <end position="1401"/>
    </location>
</feature>
<dbReference type="PANTHER" id="PTHR12341">
    <property type="entry name" value="5'-&gt;3' EXORIBONUCLEASE"/>
    <property type="match status" value="1"/>
</dbReference>